<proteinExistence type="predicted"/>
<dbReference type="RefSeq" id="WP_101618384.1">
    <property type="nucleotide sequence ID" value="NZ_NMWU01000062.1"/>
</dbReference>
<sequence length="112" mass="12031">MRTTGSYWLLGRLARDPVDRTVGRGQTITVVSLDVAMPDGTSLAVEVHARGRHRDWLARRRPVRGDMIVVRGEGASRADGSLVLRADLIALDPSVSPATTTPGAVSRTETTP</sequence>
<accession>A0A2N5J6S2</accession>
<gene>
    <name evidence="1" type="ORF">Uis1B_2254</name>
</gene>
<protein>
    <submittedName>
        <fullName evidence="1">Uncharacterized protein</fullName>
    </submittedName>
</protein>
<evidence type="ECO:0000313" key="1">
    <source>
        <dbReference type="EMBL" id="PLS29911.1"/>
    </source>
</evidence>
<reference evidence="1 2" key="1">
    <citation type="submission" date="2017-07" db="EMBL/GenBank/DDBJ databases">
        <title>Bifidobacterium novel species.</title>
        <authorList>
            <person name="Lugli G.A."/>
            <person name="Milani C."/>
            <person name="Duranti S."/>
            <person name="Mangifesta M."/>
        </authorList>
    </citation>
    <scope>NUCLEOTIDE SEQUENCE [LARGE SCALE GENOMIC DNA]</scope>
    <source>
        <strain evidence="2">Uis1B</strain>
    </source>
</reference>
<dbReference type="Proteomes" id="UP000235050">
    <property type="component" value="Unassembled WGS sequence"/>
</dbReference>
<organism evidence="1 2">
    <name type="scientific">Bifidobacterium margollesii</name>
    <dbReference type="NCBI Taxonomy" id="2020964"/>
    <lineage>
        <taxon>Bacteria</taxon>
        <taxon>Bacillati</taxon>
        <taxon>Actinomycetota</taxon>
        <taxon>Actinomycetes</taxon>
        <taxon>Bifidobacteriales</taxon>
        <taxon>Bifidobacteriaceae</taxon>
        <taxon>Bifidobacterium</taxon>
    </lineage>
</organism>
<evidence type="ECO:0000313" key="2">
    <source>
        <dbReference type="Proteomes" id="UP000235050"/>
    </source>
</evidence>
<dbReference type="OrthoDB" id="7187989at2"/>
<comment type="caution">
    <text evidence="1">The sequence shown here is derived from an EMBL/GenBank/DDBJ whole genome shotgun (WGS) entry which is preliminary data.</text>
</comment>
<keyword evidence="2" id="KW-1185">Reference proteome</keyword>
<name>A0A2N5J6S2_9BIFI</name>
<dbReference type="EMBL" id="NMWU01000062">
    <property type="protein sequence ID" value="PLS29911.1"/>
    <property type="molecule type" value="Genomic_DNA"/>
</dbReference>
<dbReference type="AlphaFoldDB" id="A0A2N5J6S2"/>